<accession>A0ABT1EB61</accession>
<dbReference type="PANTHER" id="PTHR36454:SF1">
    <property type="entry name" value="DUF1015 DOMAIN-CONTAINING PROTEIN"/>
    <property type="match status" value="1"/>
</dbReference>
<dbReference type="PIRSF" id="PIRSF033563">
    <property type="entry name" value="UCP033563"/>
    <property type="match status" value="1"/>
</dbReference>
<dbReference type="EMBL" id="JAMZFW010000015">
    <property type="protein sequence ID" value="MCP1102864.1"/>
    <property type="molecule type" value="Genomic_DNA"/>
</dbReference>
<keyword evidence="2" id="KW-1185">Reference proteome</keyword>
<reference evidence="1 2" key="1">
    <citation type="journal article" date="2022" name="Genome Biol. Evol.">
        <title>Host diet, physiology and behaviors set the stage for Lachnospiraceae cladogenesis.</title>
        <authorList>
            <person name="Vera-Ponce De Leon A."/>
            <person name="Schneider M."/>
            <person name="Jahnes B.C."/>
            <person name="Sadowski V."/>
            <person name="Camuy-Velez L.A."/>
            <person name="Duan J."/>
            <person name="Sabree Z.L."/>
        </authorList>
    </citation>
    <scope>NUCLEOTIDE SEQUENCE [LARGE SCALE GENOMIC DNA]</scope>
    <source>
        <strain evidence="1 2">PAL113</strain>
    </source>
</reference>
<dbReference type="Proteomes" id="UP001523566">
    <property type="component" value="Unassembled WGS sequence"/>
</dbReference>
<protein>
    <submittedName>
        <fullName evidence="1">DUF1015 family protein</fullName>
    </submittedName>
</protein>
<dbReference type="RefSeq" id="WP_262066652.1">
    <property type="nucleotide sequence ID" value="NZ_JAMXOD010000015.1"/>
</dbReference>
<sequence>MAVIKPFKALRPTTEYTDKIAALPYDVYSREEAYSYTKEHPLSFLNIDRPETQFDRNVDMYSEKVYQEGGRLLKEMEEKKFFQMEQEECFYIYEQTFNERTQTGLAVCSSVDDYLNNVIKKHEKTVSSKEKDRINHVNTCNAQSGPIFLAYPPNQRIKEIVTKAKMNTPLYDFVSEDQVTQRMWKISDTSTIQLLVDLFGEIPSTYIADGHHRAASAVAVSKMRREKYPHYTGTEEFNYFLSVLFPADELYIMDYNRVLKKQPYYMASSILEGIKKVCDVLQMDTKKIAPSKPGTFSMLLDNTWYLLQEKESFQKSDAVEALDVAFLQREILAPLFGIEDPKTDERIAFIGGIRGLKELEMRVNTDCVCAFAMYPTSIYDLFAVADANKLMPPKSTWFEPKLLSGLLIHKIES</sequence>
<evidence type="ECO:0000313" key="1">
    <source>
        <dbReference type="EMBL" id="MCP1102864.1"/>
    </source>
</evidence>
<dbReference type="Pfam" id="PF06245">
    <property type="entry name" value="DUF1015"/>
    <property type="match status" value="1"/>
</dbReference>
<name>A0ABT1EB61_9FIRM</name>
<evidence type="ECO:0000313" key="2">
    <source>
        <dbReference type="Proteomes" id="UP001523566"/>
    </source>
</evidence>
<comment type="caution">
    <text evidence="1">The sequence shown here is derived from an EMBL/GenBank/DDBJ whole genome shotgun (WGS) entry which is preliminary data.</text>
</comment>
<proteinExistence type="predicted"/>
<dbReference type="InterPro" id="IPR008323">
    <property type="entry name" value="UCP033563"/>
</dbReference>
<dbReference type="PANTHER" id="PTHR36454">
    <property type="entry name" value="LMO2823 PROTEIN"/>
    <property type="match status" value="1"/>
</dbReference>
<gene>
    <name evidence="1" type="ORF">NK125_10590</name>
</gene>
<organism evidence="1 2">
    <name type="scientific">Aequitasia blattaphilus</name>
    <dbReference type="NCBI Taxonomy" id="2949332"/>
    <lineage>
        <taxon>Bacteria</taxon>
        <taxon>Bacillati</taxon>
        <taxon>Bacillota</taxon>
        <taxon>Clostridia</taxon>
        <taxon>Lachnospirales</taxon>
        <taxon>Lachnospiraceae</taxon>
        <taxon>Aequitasia</taxon>
    </lineage>
</organism>